<dbReference type="Pfam" id="PF01704">
    <property type="entry name" value="UDPGP"/>
    <property type="match status" value="1"/>
</dbReference>
<evidence type="ECO:0000313" key="5">
    <source>
        <dbReference type="Proteomes" id="UP000319852"/>
    </source>
</evidence>
<dbReference type="OrthoDB" id="9806910at2"/>
<dbReference type="EC" id="2.7.7.-" evidence="4"/>
<dbReference type="AlphaFoldDB" id="A0A517N222"/>
<dbReference type="PANTHER" id="PTHR11952:SF2">
    <property type="entry name" value="LD24639P"/>
    <property type="match status" value="1"/>
</dbReference>
<accession>A0A517N222</accession>
<dbReference type="PANTHER" id="PTHR11952">
    <property type="entry name" value="UDP- GLUCOSE PYROPHOSPHORYLASE"/>
    <property type="match status" value="1"/>
</dbReference>
<sequence length="480" mass="52596">MSVLSADVTSFDQLQEKLRAHGQEHLLAFWDELDDAGRGQLAGQINNIDFDLVASLFRGEVEQPDWAALSAKAEPPPAVRLADRKANAKSGLGFTPEEAKLRGKSALATGEMGVLLVAGGQGSRLGFEKPKSLYPIGPLSEATLLQIHIEKVRALSRQYGKPIPLYLMTSPVTHEDTVEFVEKHHRFGLTEDDLVIFCQGTMPAVDDKKGKVLMSAKDELFLSPNGHGGTVAALADSGAIEHMHRHGVKQLFYFQVDNPLAPICDEELIGSHLLAESELTSLTIAKQTPEEKLGNFVLVDDALHVIEYSDFPESIAQQQGADGGLKFWAGSIAIHVFDVAFLERSLKLKDSLPFHTAHKQASFLDESGKLLEPEEKNALKFERFIFDLLPQAKRPIVVEFAEREVFAPLKNAPGAPKDTPKYVQQYLLDQHRRWLTAAGAKVADGVDVEISPLVAHDAAAVAKLVEAGQEFNESQYLSEA</sequence>
<gene>
    <name evidence="4" type="ORF">HG15A2_45290</name>
</gene>
<dbReference type="InterPro" id="IPR002618">
    <property type="entry name" value="UDPGP_fam"/>
</dbReference>
<protein>
    <submittedName>
        <fullName evidence="4">Putative uridylyltransferase</fullName>
        <ecNumber evidence="4">2.7.7.-</ecNumber>
    </submittedName>
</protein>
<keyword evidence="3 4" id="KW-0548">Nucleotidyltransferase</keyword>
<dbReference type="InterPro" id="IPR039741">
    <property type="entry name" value="UDP-sugar_pyrophosphorylase"/>
</dbReference>
<evidence type="ECO:0000256" key="3">
    <source>
        <dbReference type="ARBA" id="ARBA00022695"/>
    </source>
</evidence>
<evidence type="ECO:0000313" key="4">
    <source>
        <dbReference type="EMBL" id="QDT01187.1"/>
    </source>
</evidence>
<dbReference type="Gene3D" id="3.90.550.10">
    <property type="entry name" value="Spore Coat Polysaccharide Biosynthesis Protein SpsA, Chain A"/>
    <property type="match status" value="1"/>
</dbReference>
<dbReference type="KEGG" id="amob:HG15A2_45290"/>
<evidence type="ECO:0000256" key="1">
    <source>
        <dbReference type="ARBA" id="ARBA00010401"/>
    </source>
</evidence>
<name>A0A517N222_9BACT</name>
<dbReference type="GO" id="GO:0070569">
    <property type="term" value="F:uridylyltransferase activity"/>
    <property type="evidence" value="ECO:0007669"/>
    <property type="project" value="InterPro"/>
</dbReference>
<dbReference type="RefSeq" id="WP_145063199.1">
    <property type="nucleotide sequence ID" value="NZ_CP036263.1"/>
</dbReference>
<proteinExistence type="inferred from homology"/>
<keyword evidence="2 4" id="KW-0808">Transferase</keyword>
<reference evidence="4 5" key="1">
    <citation type="submission" date="2019-02" db="EMBL/GenBank/DDBJ databases">
        <title>Deep-cultivation of Planctomycetes and their phenomic and genomic characterization uncovers novel biology.</title>
        <authorList>
            <person name="Wiegand S."/>
            <person name="Jogler M."/>
            <person name="Boedeker C."/>
            <person name="Pinto D."/>
            <person name="Vollmers J."/>
            <person name="Rivas-Marin E."/>
            <person name="Kohn T."/>
            <person name="Peeters S.H."/>
            <person name="Heuer A."/>
            <person name="Rast P."/>
            <person name="Oberbeckmann S."/>
            <person name="Bunk B."/>
            <person name="Jeske O."/>
            <person name="Meyerdierks A."/>
            <person name="Storesund J.E."/>
            <person name="Kallscheuer N."/>
            <person name="Luecker S."/>
            <person name="Lage O.M."/>
            <person name="Pohl T."/>
            <person name="Merkel B.J."/>
            <person name="Hornburger P."/>
            <person name="Mueller R.-W."/>
            <person name="Bruemmer F."/>
            <person name="Labrenz M."/>
            <person name="Spormann A.M."/>
            <person name="Op den Camp H."/>
            <person name="Overmann J."/>
            <person name="Amann R."/>
            <person name="Jetten M.S.M."/>
            <person name="Mascher T."/>
            <person name="Medema M.H."/>
            <person name="Devos D.P."/>
            <person name="Kaster A.-K."/>
            <person name="Ovreas L."/>
            <person name="Rohde M."/>
            <person name="Galperin M.Y."/>
            <person name="Jogler C."/>
        </authorList>
    </citation>
    <scope>NUCLEOTIDE SEQUENCE [LARGE SCALE GENOMIC DNA]</scope>
    <source>
        <strain evidence="4 5">HG15A2</strain>
    </source>
</reference>
<organism evidence="4 5">
    <name type="scientific">Adhaeretor mobilis</name>
    <dbReference type="NCBI Taxonomy" id="1930276"/>
    <lineage>
        <taxon>Bacteria</taxon>
        <taxon>Pseudomonadati</taxon>
        <taxon>Planctomycetota</taxon>
        <taxon>Planctomycetia</taxon>
        <taxon>Pirellulales</taxon>
        <taxon>Lacipirellulaceae</taxon>
        <taxon>Adhaeretor</taxon>
    </lineage>
</organism>
<dbReference type="SUPFAM" id="SSF53448">
    <property type="entry name" value="Nucleotide-diphospho-sugar transferases"/>
    <property type="match status" value="1"/>
</dbReference>
<keyword evidence="5" id="KW-1185">Reference proteome</keyword>
<comment type="similarity">
    <text evidence="1">Belongs to the UDPGP type 1 family.</text>
</comment>
<evidence type="ECO:0000256" key="2">
    <source>
        <dbReference type="ARBA" id="ARBA00022679"/>
    </source>
</evidence>
<dbReference type="InterPro" id="IPR029044">
    <property type="entry name" value="Nucleotide-diphossugar_trans"/>
</dbReference>
<dbReference type="Proteomes" id="UP000319852">
    <property type="component" value="Chromosome"/>
</dbReference>
<dbReference type="EMBL" id="CP036263">
    <property type="protein sequence ID" value="QDT01187.1"/>
    <property type="molecule type" value="Genomic_DNA"/>
</dbReference>